<dbReference type="EMBL" id="JAQQAF010000006">
    <property type="protein sequence ID" value="KAJ8477602.1"/>
    <property type="molecule type" value="Genomic_DNA"/>
</dbReference>
<feature type="domain" description="Calmodulin-binding" evidence="2">
    <location>
        <begin position="207"/>
        <end position="318"/>
    </location>
</feature>
<dbReference type="Pfam" id="PF07839">
    <property type="entry name" value="CaM_binding"/>
    <property type="match status" value="1"/>
</dbReference>
<feature type="compositionally biased region" description="Basic and acidic residues" evidence="1">
    <location>
        <begin position="187"/>
        <end position="198"/>
    </location>
</feature>
<feature type="compositionally biased region" description="Basic and acidic residues" evidence="1">
    <location>
        <begin position="98"/>
        <end position="108"/>
    </location>
</feature>
<dbReference type="Proteomes" id="UP001222027">
    <property type="component" value="Unassembled WGS sequence"/>
</dbReference>
<proteinExistence type="predicted"/>
<dbReference type="AlphaFoldDB" id="A0AAV8QN98"/>
<feature type="region of interest" description="Disordered" evidence="1">
    <location>
        <begin position="1"/>
        <end position="286"/>
    </location>
</feature>
<protein>
    <recommendedName>
        <fullName evidence="2">Calmodulin-binding domain-containing protein</fullName>
    </recommendedName>
</protein>
<feature type="compositionally biased region" description="Basic and acidic residues" evidence="1">
    <location>
        <begin position="135"/>
        <end position="144"/>
    </location>
</feature>
<sequence>MAMAKRGMHQKERDSNGGNGIRASHQGDVSKLPRKTIANYLKPTISSCHVGGCRYPRSQKQAPEASSMAASSAKPRSSINKARLLSSVPERTPASISSKERARTRAEKSPMTAAISSKKRTTGAEKSPVTAAISFKERTRRSDGRSSMAAISPKPSLGKAFKTPTSGKAVPLRKANVAATTSTTAAKSEDDKVIHVVDETQTQDQAKGTEVEVEQPQESKAKVESAEPKAAKTDDDEVSHEAEGKMELQPESEVGGDKTLAEEKEKGEEEGVKPKGPANGRNEPLPAYNAVIEDKATKLAARRNKVLALAGAFESVISLQMPEASSKEQAAMTVRSVSRGRIRAAQSTQPQTEEGKGGNDGATLPSQLGK</sequence>
<comment type="caution">
    <text evidence="3">The sequence shown here is derived from an EMBL/GenBank/DDBJ whole genome shotgun (WGS) entry which is preliminary data.</text>
</comment>
<dbReference type="PANTHER" id="PTHR33349:SF20">
    <property type="entry name" value="CHROMO DOMAIN CEC-LIKE PROTEIN"/>
    <property type="match status" value="1"/>
</dbReference>
<reference evidence="3 4" key="1">
    <citation type="submission" date="2022-12" db="EMBL/GenBank/DDBJ databases">
        <title>Chromosome-scale assembly of the Ensete ventricosum genome.</title>
        <authorList>
            <person name="Dussert Y."/>
            <person name="Stocks J."/>
            <person name="Wendawek A."/>
            <person name="Woldeyes F."/>
            <person name="Nichols R.A."/>
            <person name="Borrell J.S."/>
        </authorList>
    </citation>
    <scope>NUCLEOTIDE SEQUENCE [LARGE SCALE GENOMIC DNA]</scope>
    <source>
        <strain evidence="4">cv. Maze</strain>
        <tissue evidence="3">Seeds</tissue>
    </source>
</reference>
<name>A0AAV8QN98_ENSVE</name>
<feature type="compositionally biased region" description="Basic and acidic residues" evidence="1">
    <location>
        <begin position="217"/>
        <end position="248"/>
    </location>
</feature>
<feature type="compositionally biased region" description="Low complexity" evidence="1">
    <location>
        <begin position="62"/>
        <end position="78"/>
    </location>
</feature>
<keyword evidence="4" id="KW-1185">Reference proteome</keyword>
<evidence type="ECO:0000313" key="3">
    <source>
        <dbReference type="EMBL" id="KAJ8477602.1"/>
    </source>
</evidence>
<gene>
    <name evidence="3" type="ORF">OPV22_021329</name>
</gene>
<feature type="compositionally biased region" description="Basic and acidic residues" evidence="1">
    <location>
        <begin position="255"/>
        <end position="273"/>
    </location>
</feature>
<accession>A0AAV8QN98</accession>
<organism evidence="3 4">
    <name type="scientific">Ensete ventricosum</name>
    <name type="common">Abyssinian banana</name>
    <name type="synonym">Musa ensete</name>
    <dbReference type="NCBI Taxonomy" id="4639"/>
    <lineage>
        <taxon>Eukaryota</taxon>
        <taxon>Viridiplantae</taxon>
        <taxon>Streptophyta</taxon>
        <taxon>Embryophyta</taxon>
        <taxon>Tracheophyta</taxon>
        <taxon>Spermatophyta</taxon>
        <taxon>Magnoliopsida</taxon>
        <taxon>Liliopsida</taxon>
        <taxon>Zingiberales</taxon>
        <taxon>Musaceae</taxon>
        <taxon>Ensete</taxon>
    </lineage>
</organism>
<dbReference type="InterPro" id="IPR012417">
    <property type="entry name" value="CaM-bd_dom_pln"/>
</dbReference>
<dbReference type="PANTHER" id="PTHR33349">
    <property type="entry name" value="EMB|CAB62594.1"/>
    <property type="match status" value="1"/>
</dbReference>
<feature type="region of interest" description="Disordered" evidence="1">
    <location>
        <begin position="322"/>
        <end position="370"/>
    </location>
</feature>
<evidence type="ECO:0000313" key="4">
    <source>
        <dbReference type="Proteomes" id="UP001222027"/>
    </source>
</evidence>
<dbReference type="GO" id="GO:0005516">
    <property type="term" value="F:calmodulin binding"/>
    <property type="evidence" value="ECO:0007669"/>
    <property type="project" value="InterPro"/>
</dbReference>
<evidence type="ECO:0000256" key="1">
    <source>
        <dbReference type="SAM" id="MobiDB-lite"/>
    </source>
</evidence>
<evidence type="ECO:0000259" key="2">
    <source>
        <dbReference type="Pfam" id="PF07839"/>
    </source>
</evidence>